<reference evidence="3" key="1">
    <citation type="journal article" date="2011" name="Genome Res.">
        <title>Deep small RNA sequencing from the nematode Ascaris reveals conservation, functional diversification, and novel developmental profiles.</title>
        <authorList>
            <person name="Wang J."/>
            <person name="Czech B."/>
            <person name="Crunk A."/>
            <person name="Wallace A."/>
            <person name="Mitreva M."/>
            <person name="Hannon G.J."/>
            <person name="Davis R.E."/>
        </authorList>
    </citation>
    <scope>NUCLEOTIDE SEQUENCE</scope>
</reference>
<accession>F1L6N2</accession>
<dbReference type="PANTHER" id="PTHR12277">
    <property type="entry name" value="ALPHA/BETA HYDROLASE DOMAIN-CONTAINING PROTEIN"/>
    <property type="match status" value="1"/>
</dbReference>
<keyword evidence="1" id="KW-1133">Transmembrane helix</keyword>
<sequence>MSSFGKWIVIILTPIVFIYGFIPFLIFCFPAFMHHIFFLNFVKVPFRNYNNLSVYGVKSLGRNFYVESRDGVHLGCWHILPSSLSSTLSNVEVTDESIERSMMTSDFPIVVYLHGNSFDRSTGHRIDLYNVLSDMDFHVIAVDYRGYGDSTGFPTEIGVVQDAKQVFRYVKKLAGNNDVFIWGHSMGTGVASAAVMELCESHMAPDGLILESAFNNLRDVITFHPFAAPFRWLPCFDDILLHPFENSGLNMSSDLRIARVSCPILILHAEDDHIIPSKLGRRLRDAAIAARRDVTYVEFEAKRQFKHKYIYMADELPSIITSFVDKCKRKQRSEL</sequence>
<feature type="domain" description="Serine aminopeptidase S33" evidence="2">
    <location>
        <begin position="109"/>
        <end position="227"/>
    </location>
</feature>
<dbReference type="PANTHER" id="PTHR12277:SF194">
    <property type="entry name" value="FI04476P"/>
    <property type="match status" value="1"/>
</dbReference>
<dbReference type="Gene3D" id="3.40.50.1820">
    <property type="entry name" value="alpha/beta hydrolase"/>
    <property type="match status" value="1"/>
</dbReference>
<dbReference type="Pfam" id="PF12146">
    <property type="entry name" value="Hydrolase_4"/>
    <property type="match status" value="1"/>
</dbReference>
<keyword evidence="1" id="KW-0812">Transmembrane</keyword>
<dbReference type="GO" id="GO:0006660">
    <property type="term" value="P:phosphatidylserine catabolic process"/>
    <property type="evidence" value="ECO:0007669"/>
    <property type="project" value="TreeGrafter"/>
</dbReference>
<proteinExistence type="evidence at transcript level"/>
<dbReference type="InterPro" id="IPR022742">
    <property type="entry name" value="Hydrolase_4"/>
</dbReference>
<dbReference type="GO" id="GO:0047372">
    <property type="term" value="F:monoacylglycerol lipase activity"/>
    <property type="evidence" value="ECO:0007669"/>
    <property type="project" value="TreeGrafter"/>
</dbReference>
<protein>
    <submittedName>
        <fullName evidence="3">Monoacylglycerol lipase ABHD12</fullName>
    </submittedName>
</protein>
<dbReference type="ESTHER" id="ascsu-f1l6n2">
    <property type="family name" value="ABHD12-PHARC"/>
</dbReference>
<evidence type="ECO:0000313" key="3">
    <source>
        <dbReference type="EMBL" id="ADY45786.1"/>
    </source>
</evidence>
<name>F1L6N2_ASCSU</name>
<dbReference type="AlphaFoldDB" id="F1L6N2"/>
<dbReference type="GO" id="GO:0052651">
    <property type="term" value="P:monoacylglycerol catabolic process"/>
    <property type="evidence" value="ECO:0007669"/>
    <property type="project" value="TreeGrafter"/>
</dbReference>
<feature type="transmembrane region" description="Helical" evidence="1">
    <location>
        <begin position="7"/>
        <end position="33"/>
    </location>
</feature>
<dbReference type="InterPro" id="IPR029058">
    <property type="entry name" value="AB_hydrolase_fold"/>
</dbReference>
<evidence type="ECO:0000259" key="2">
    <source>
        <dbReference type="Pfam" id="PF12146"/>
    </source>
</evidence>
<evidence type="ECO:0000256" key="1">
    <source>
        <dbReference type="SAM" id="Phobius"/>
    </source>
</evidence>
<keyword evidence="1" id="KW-0472">Membrane</keyword>
<dbReference type="GO" id="GO:0005789">
    <property type="term" value="C:endoplasmic reticulum membrane"/>
    <property type="evidence" value="ECO:0007669"/>
    <property type="project" value="TreeGrafter"/>
</dbReference>
<dbReference type="SUPFAM" id="SSF53474">
    <property type="entry name" value="alpha/beta-Hydrolases"/>
    <property type="match status" value="1"/>
</dbReference>
<dbReference type="GO" id="GO:0004622">
    <property type="term" value="F:phosphatidylcholine lysophospholipase activity"/>
    <property type="evidence" value="ECO:0007669"/>
    <property type="project" value="TreeGrafter"/>
</dbReference>
<dbReference type="EMBL" id="JI172490">
    <property type="protein sequence ID" value="ADY45786.1"/>
    <property type="molecule type" value="mRNA"/>
</dbReference>
<organism evidence="3">
    <name type="scientific">Ascaris suum</name>
    <name type="common">Pig roundworm</name>
    <name type="synonym">Ascaris lumbricoides</name>
    <dbReference type="NCBI Taxonomy" id="6253"/>
    <lineage>
        <taxon>Eukaryota</taxon>
        <taxon>Metazoa</taxon>
        <taxon>Ecdysozoa</taxon>
        <taxon>Nematoda</taxon>
        <taxon>Chromadorea</taxon>
        <taxon>Rhabditida</taxon>
        <taxon>Spirurina</taxon>
        <taxon>Ascaridomorpha</taxon>
        <taxon>Ascaridoidea</taxon>
        <taxon>Ascarididae</taxon>
        <taxon>Ascaris</taxon>
    </lineage>
</organism>